<evidence type="ECO:0000256" key="12">
    <source>
        <dbReference type="SAM" id="SignalP"/>
    </source>
</evidence>
<evidence type="ECO:0000256" key="5">
    <source>
        <dbReference type="ARBA" id="ARBA00022729"/>
    </source>
</evidence>
<dbReference type="InterPro" id="IPR000483">
    <property type="entry name" value="Cys-rich_flank_reg_C"/>
</dbReference>
<dbReference type="Proteomes" id="UP001634394">
    <property type="component" value="Unassembled WGS sequence"/>
</dbReference>
<dbReference type="InterPro" id="IPR000372">
    <property type="entry name" value="LRRNT"/>
</dbReference>
<dbReference type="InterPro" id="IPR032675">
    <property type="entry name" value="LRR_dom_sf"/>
</dbReference>
<feature type="domain" description="TIR" evidence="13">
    <location>
        <begin position="574"/>
        <end position="712"/>
    </location>
</feature>
<dbReference type="InterPro" id="IPR000157">
    <property type="entry name" value="TIR_dom"/>
</dbReference>
<keyword evidence="3" id="KW-0433">Leucine-rich repeat</keyword>
<dbReference type="SMART" id="SM00082">
    <property type="entry name" value="LRRCT"/>
    <property type="match status" value="1"/>
</dbReference>
<evidence type="ECO:0000256" key="9">
    <source>
        <dbReference type="ARBA" id="ARBA00023170"/>
    </source>
</evidence>
<evidence type="ECO:0000256" key="3">
    <source>
        <dbReference type="ARBA" id="ARBA00022614"/>
    </source>
</evidence>
<dbReference type="PANTHER" id="PTHR24365">
    <property type="entry name" value="TOLL-LIKE RECEPTOR"/>
    <property type="match status" value="1"/>
</dbReference>
<dbReference type="PIRSF" id="PIRSF037595">
    <property type="entry name" value="Toll-like_receptor"/>
    <property type="match status" value="1"/>
</dbReference>
<keyword evidence="10" id="KW-0325">Glycoprotein</keyword>
<keyword evidence="9" id="KW-0675">Receptor</keyword>
<dbReference type="SUPFAM" id="SSF52058">
    <property type="entry name" value="L domain-like"/>
    <property type="match status" value="2"/>
</dbReference>
<feature type="chain" id="PRO_5044767970" description="TIR domain-containing protein" evidence="12">
    <location>
        <begin position="31"/>
        <end position="736"/>
    </location>
</feature>
<dbReference type="PROSITE" id="PS50104">
    <property type="entry name" value="TIR"/>
    <property type="match status" value="1"/>
</dbReference>
<protein>
    <recommendedName>
        <fullName evidence="13">TIR domain-containing protein</fullName>
    </recommendedName>
</protein>
<sequence>MCQRMCLIGSFVVTVILFLVKECTIVKVSACQTDCIDVKCPTHCNCMKTRADCHGRNLTYIPRIPCGIKYLYFFNNNVSTLGMKEISNLTCSFETITHISLRKCKLEQMDENVFANLTQLEILDLSGNDPKLNKNKSLQSALGKLNRAPLHTLILDRLLMQNEVQEIFKYFEGSHLTFLSMRENQIIEFDDKVLKNFTKLVHLDLHGNWINKISLSSGIETLELFNLSHNQINIFPPNFCDTETGQTRYNKLRNLDLSWNQIILSYSPNWNCLKTLETLNLSRNNIEDITRNYSFANLISLKTLILSEMKSSLRKIRKHAIESDSLQHLDLSRNGLNFEERKEVENDVFHYLPNLTLLDLSHNEIGSSFAQTTIRLSRLETLIMRQVSLRELPDNFFEHFQNLKHLDLSINKIVQFSINAFRNLTNLKFLNMSENDISNFPAPPFPPATLKSLDTFDFADNSFQCECEIIKLQKWINDVLSDPGKQNMLSRYPDGYRCLKPESMYHVPLKNAEPNNCNNSYTQLLISGICSAIICLAFTVVLVVAFIYRWEIKFLLHKMRQKRCNGYNPLTDTFEYSSYLVYAEKDSAWVIHDLLKELKEDKYNIYIRDRYSVPGVARCDEIVDNIYKSKTVIIVLSKNFMACQWCNYQMNVAQARAIKLGPRFLIPVILEGICFKNMTMSVQHLFRTSKPIEWAQRSTKNRLFWSELKTALDAEINQEFEETGYQSFDIGQVSRD</sequence>
<dbReference type="InterPro" id="IPR001611">
    <property type="entry name" value="Leu-rich_rpt"/>
</dbReference>
<dbReference type="Pfam" id="PF01582">
    <property type="entry name" value="TIR"/>
    <property type="match status" value="1"/>
</dbReference>
<evidence type="ECO:0000256" key="10">
    <source>
        <dbReference type="ARBA" id="ARBA00023180"/>
    </source>
</evidence>
<comment type="subcellular location">
    <subcellularLocation>
        <location evidence="1">Membrane</location>
        <topology evidence="1">Single-pass type I membrane protein</topology>
    </subcellularLocation>
</comment>
<comment type="similarity">
    <text evidence="2">Belongs to the Toll-like receptor family.</text>
</comment>
<accession>A0ABD3UID9</accession>
<dbReference type="Pfam" id="PF01462">
    <property type="entry name" value="LRRNT"/>
    <property type="match status" value="1"/>
</dbReference>
<dbReference type="SUPFAM" id="SSF52200">
    <property type="entry name" value="Toll/Interleukin receptor TIR domain"/>
    <property type="match status" value="1"/>
</dbReference>
<evidence type="ECO:0000256" key="8">
    <source>
        <dbReference type="ARBA" id="ARBA00023136"/>
    </source>
</evidence>
<proteinExistence type="inferred from homology"/>
<dbReference type="PANTHER" id="PTHR24365:SF530">
    <property type="entry name" value="MSTPROX-RELATED"/>
    <property type="match status" value="1"/>
</dbReference>
<evidence type="ECO:0000256" key="7">
    <source>
        <dbReference type="ARBA" id="ARBA00022989"/>
    </source>
</evidence>
<evidence type="ECO:0000256" key="4">
    <source>
        <dbReference type="ARBA" id="ARBA00022692"/>
    </source>
</evidence>
<dbReference type="EMBL" id="JBJQND010000016">
    <property type="protein sequence ID" value="KAL3847893.1"/>
    <property type="molecule type" value="Genomic_DNA"/>
</dbReference>
<keyword evidence="7 11" id="KW-1133">Transmembrane helix</keyword>
<dbReference type="SMART" id="SM00369">
    <property type="entry name" value="LRR_TYP"/>
    <property type="match status" value="7"/>
</dbReference>
<evidence type="ECO:0000313" key="14">
    <source>
        <dbReference type="EMBL" id="KAL3847893.1"/>
    </source>
</evidence>
<keyword evidence="5 12" id="KW-0732">Signal</keyword>
<keyword evidence="8 11" id="KW-0472">Membrane</keyword>
<keyword evidence="6" id="KW-0677">Repeat</keyword>
<evidence type="ECO:0000256" key="11">
    <source>
        <dbReference type="SAM" id="Phobius"/>
    </source>
</evidence>
<dbReference type="SMART" id="SM00255">
    <property type="entry name" value="TIR"/>
    <property type="match status" value="1"/>
</dbReference>
<feature type="signal peptide" evidence="12">
    <location>
        <begin position="1"/>
        <end position="30"/>
    </location>
</feature>
<dbReference type="InterPro" id="IPR017241">
    <property type="entry name" value="Toll-like_receptor"/>
</dbReference>
<evidence type="ECO:0000256" key="2">
    <source>
        <dbReference type="ARBA" id="ARBA00009634"/>
    </source>
</evidence>
<dbReference type="SMART" id="SM00013">
    <property type="entry name" value="LRRNT"/>
    <property type="match status" value="1"/>
</dbReference>
<name>A0ABD3UID9_SINWO</name>
<dbReference type="Gene3D" id="3.80.10.10">
    <property type="entry name" value="Ribonuclease Inhibitor"/>
    <property type="match status" value="3"/>
</dbReference>
<dbReference type="InterPro" id="IPR035897">
    <property type="entry name" value="Toll_tir_struct_dom_sf"/>
</dbReference>
<evidence type="ECO:0000256" key="1">
    <source>
        <dbReference type="ARBA" id="ARBA00004479"/>
    </source>
</evidence>
<evidence type="ECO:0000256" key="6">
    <source>
        <dbReference type="ARBA" id="ARBA00022737"/>
    </source>
</evidence>
<dbReference type="GO" id="GO:0016020">
    <property type="term" value="C:membrane"/>
    <property type="evidence" value="ECO:0007669"/>
    <property type="project" value="UniProtKB-SubCell"/>
</dbReference>
<evidence type="ECO:0000313" key="15">
    <source>
        <dbReference type="Proteomes" id="UP001634394"/>
    </source>
</evidence>
<dbReference type="Gene3D" id="3.40.50.10140">
    <property type="entry name" value="Toll/interleukin-1 receptor homology (TIR) domain"/>
    <property type="match status" value="1"/>
</dbReference>
<keyword evidence="4 11" id="KW-0812">Transmembrane</keyword>
<feature type="transmembrane region" description="Helical" evidence="11">
    <location>
        <begin position="524"/>
        <end position="550"/>
    </location>
</feature>
<organism evidence="14 15">
    <name type="scientific">Sinanodonta woodiana</name>
    <name type="common">Chinese pond mussel</name>
    <name type="synonym">Anodonta woodiana</name>
    <dbReference type="NCBI Taxonomy" id="1069815"/>
    <lineage>
        <taxon>Eukaryota</taxon>
        <taxon>Metazoa</taxon>
        <taxon>Spiralia</taxon>
        <taxon>Lophotrochozoa</taxon>
        <taxon>Mollusca</taxon>
        <taxon>Bivalvia</taxon>
        <taxon>Autobranchia</taxon>
        <taxon>Heteroconchia</taxon>
        <taxon>Palaeoheterodonta</taxon>
        <taxon>Unionida</taxon>
        <taxon>Unionoidea</taxon>
        <taxon>Unionidae</taxon>
        <taxon>Unioninae</taxon>
        <taxon>Sinanodonta</taxon>
    </lineage>
</organism>
<gene>
    <name evidence="14" type="ORF">ACJMK2_018784</name>
</gene>
<dbReference type="Pfam" id="PF13516">
    <property type="entry name" value="LRR_6"/>
    <property type="match status" value="2"/>
</dbReference>
<dbReference type="PROSITE" id="PS51450">
    <property type="entry name" value="LRR"/>
    <property type="match status" value="1"/>
</dbReference>
<evidence type="ECO:0000259" key="13">
    <source>
        <dbReference type="PROSITE" id="PS50104"/>
    </source>
</evidence>
<reference evidence="14 15" key="1">
    <citation type="submission" date="2024-11" db="EMBL/GenBank/DDBJ databases">
        <title>Chromosome-level genome assembly of the freshwater bivalve Anodonta woodiana.</title>
        <authorList>
            <person name="Chen X."/>
        </authorList>
    </citation>
    <scope>NUCLEOTIDE SEQUENCE [LARGE SCALE GENOMIC DNA]</scope>
    <source>
        <strain evidence="14">MN2024</strain>
        <tissue evidence="14">Gills</tissue>
    </source>
</reference>
<dbReference type="Pfam" id="PF13855">
    <property type="entry name" value="LRR_8"/>
    <property type="match status" value="1"/>
</dbReference>
<comment type="caution">
    <text evidence="14">The sequence shown here is derived from an EMBL/GenBank/DDBJ whole genome shotgun (WGS) entry which is preliminary data.</text>
</comment>
<dbReference type="AlphaFoldDB" id="A0ABD3UID9"/>
<keyword evidence="15" id="KW-1185">Reference proteome</keyword>
<dbReference type="InterPro" id="IPR003591">
    <property type="entry name" value="Leu-rich_rpt_typical-subtyp"/>
</dbReference>